<dbReference type="SUPFAM" id="SSF53474">
    <property type="entry name" value="alpha/beta-Hydrolases"/>
    <property type="match status" value="1"/>
</dbReference>
<proteinExistence type="predicted"/>
<dbReference type="PANTHER" id="PTHR43433">
    <property type="entry name" value="HYDROLASE, ALPHA/BETA FOLD FAMILY PROTEIN"/>
    <property type="match status" value="1"/>
</dbReference>
<dbReference type="PANTHER" id="PTHR43433:SF5">
    <property type="entry name" value="AB HYDROLASE-1 DOMAIN-CONTAINING PROTEIN"/>
    <property type="match status" value="1"/>
</dbReference>
<evidence type="ECO:0000313" key="2">
    <source>
        <dbReference type="EMBL" id="WBL36563.1"/>
    </source>
</evidence>
<dbReference type="Proteomes" id="UP001212803">
    <property type="component" value="Chromosome"/>
</dbReference>
<keyword evidence="2" id="KW-0378">Hydrolase</keyword>
<dbReference type="InterPro" id="IPR050471">
    <property type="entry name" value="AB_hydrolase"/>
</dbReference>
<gene>
    <name evidence="2" type="ORF">O0235_03120</name>
</gene>
<reference evidence="2 3" key="1">
    <citation type="journal article" date="2023" name="ISME J.">
        <title>Thermophilic Dehalococcoidia with unusual traits shed light on an unexpected past.</title>
        <authorList>
            <person name="Palmer M."/>
            <person name="Covington J.K."/>
            <person name="Zhou E.M."/>
            <person name="Thomas S.C."/>
            <person name="Habib N."/>
            <person name="Seymour C.O."/>
            <person name="Lai D."/>
            <person name="Johnston J."/>
            <person name="Hashimi A."/>
            <person name="Jiao J.Y."/>
            <person name="Muok A.R."/>
            <person name="Liu L."/>
            <person name="Xian W.D."/>
            <person name="Zhi X.Y."/>
            <person name="Li M.M."/>
            <person name="Silva L.P."/>
            <person name="Bowen B.P."/>
            <person name="Louie K."/>
            <person name="Briegel A."/>
            <person name="Pett-Ridge J."/>
            <person name="Weber P.K."/>
            <person name="Tocheva E.I."/>
            <person name="Woyke T."/>
            <person name="Northen T.R."/>
            <person name="Mayali X."/>
            <person name="Li W.J."/>
            <person name="Hedlund B.P."/>
        </authorList>
    </citation>
    <scope>NUCLEOTIDE SEQUENCE [LARGE SCALE GENOMIC DNA]</scope>
    <source>
        <strain evidence="2 3">YIM 72310</strain>
    </source>
</reference>
<dbReference type="PRINTS" id="PR00111">
    <property type="entry name" value="ABHYDROLASE"/>
</dbReference>
<keyword evidence="3" id="KW-1185">Reference proteome</keyword>
<dbReference type="InterPro" id="IPR029058">
    <property type="entry name" value="AB_hydrolase_fold"/>
</dbReference>
<organism evidence="2 3">
    <name type="scientific">Tepidiforma flava</name>
    <dbReference type="NCBI Taxonomy" id="3004094"/>
    <lineage>
        <taxon>Bacteria</taxon>
        <taxon>Bacillati</taxon>
        <taxon>Chloroflexota</taxon>
        <taxon>Tepidiformia</taxon>
        <taxon>Tepidiformales</taxon>
        <taxon>Tepidiformaceae</taxon>
        <taxon>Tepidiforma</taxon>
    </lineage>
</organism>
<dbReference type="RefSeq" id="WP_270057085.1">
    <property type="nucleotide sequence ID" value="NZ_CP115149.1"/>
</dbReference>
<name>A0ABY7M7S2_9CHLR</name>
<dbReference type="InterPro" id="IPR000073">
    <property type="entry name" value="AB_hydrolase_1"/>
</dbReference>
<protein>
    <submittedName>
        <fullName evidence="2">Alpha/beta fold hydrolase</fullName>
    </submittedName>
</protein>
<evidence type="ECO:0000313" key="3">
    <source>
        <dbReference type="Proteomes" id="UP001212803"/>
    </source>
</evidence>
<dbReference type="EMBL" id="CP115149">
    <property type="protein sequence ID" value="WBL36563.1"/>
    <property type="molecule type" value="Genomic_DNA"/>
</dbReference>
<dbReference type="Pfam" id="PF12697">
    <property type="entry name" value="Abhydrolase_6"/>
    <property type="match status" value="1"/>
</dbReference>
<accession>A0ABY7M7S2</accession>
<dbReference type="Gene3D" id="3.40.50.1820">
    <property type="entry name" value="alpha/beta hydrolase"/>
    <property type="match status" value="1"/>
</dbReference>
<sequence>MPFIDRDGVRIFYEAAGDGPPVLLSHGYSATSRMWQGQVEALAPRYRVITWDMRGHGQSDSPDDPACYSEAHTVTDMAAILDALGIDRAVIGGLSLGGYMSLAFHLAHPGRTRALMLFDTGPGYRNPAGREAWNRTAEARAVAFETRGLEALGPGAEVRIAQHRSAKGLALAARGMLAQFDARVIESLETIRVPTLVLVGERDEPFLGATDYMAAKIPGAQKVVIPGAGHAANIDNPAAFNAAVEAFLAALP</sequence>
<evidence type="ECO:0000259" key="1">
    <source>
        <dbReference type="Pfam" id="PF12697"/>
    </source>
</evidence>
<feature type="domain" description="AB hydrolase-1" evidence="1">
    <location>
        <begin position="22"/>
        <end position="243"/>
    </location>
</feature>
<dbReference type="GO" id="GO:0016787">
    <property type="term" value="F:hydrolase activity"/>
    <property type="evidence" value="ECO:0007669"/>
    <property type="project" value="UniProtKB-KW"/>
</dbReference>